<accession>A0ACD3AQF6</accession>
<organism evidence="1 2">
    <name type="scientific">Pluteus cervinus</name>
    <dbReference type="NCBI Taxonomy" id="181527"/>
    <lineage>
        <taxon>Eukaryota</taxon>
        <taxon>Fungi</taxon>
        <taxon>Dikarya</taxon>
        <taxon>Basidiomycota</taxon>
        <taxon>Agaricomycotina</taxon>
        <taxon>Agaricomycetes</taxon>
        <taxon>Agaricomycetidae</taxon>
        <taxon>Agaricales</taxon>
        <taxon>Pluteineae</taxon>
        <taxon>Pluteaceae</taxon>
        <taxon>Pluteus</taxon>
    </lineage>
</organism>
<name>A0ACD3AQF6_9AGAR</name>
<evidence type="ECO:0000313" key="1">
    <source>
        <dbReference type="EMBL" id="TFK67745.1"/>
    </source>
</evidence>
<gene>
    <name evidence="1" type="ORF">BDN72DRAFT_879456</name>
</gene>
<proteinExistence type="predicted"/>
<sequence>MLRPLFSEHLEIWFRYFDYPEGRLDLVEHPKDANLADLARALAERGLRDPTNPDRTSEEYDMCIWELNHDTRNPPDDITRWMQALADCGYTLEKIATEVTFGPVLRFQNGKDLSKEYLSLVVSAWTPYFNARKEKVEKDSFGFLTRFYTNRYQKLIKQQRSKDTKIPSLAAKLESFCNSQKGDFPIYDGRHPADPGKPSSTFAVPVSLYHPIFEEWRHWAFDRTLEPPAEVIAASARFMKSASVLGYKEEALCDPLQAALRHDIETDDVPIVDSCTSIRIERNGTVHNNWGKLLKLRRMPLHKLPSRC</sequence>
<reference evidence="1 2" key="1">
    <citation type="journal article" date="2019" name="Nat. Ecol. Evol.">
        <title>Megaphylogeny resolves global patterns of mushroom evolution.</title>
        <authorList>
            <person name="Varga T."/>
            <person name="Krizsan K."/>
            <person name="Foldi C."/>
            <person name="Dima B."/>
            <person name="Sanchez-Garcia M."/>
            <person name="Sanchez-Ramirez S."/>
            <person name="Szollosi G.J."/>
            <person name="Szarkandi J.G."/>
            <person name="Papp V."/>
            <person name="Albert L."/>
            <person name="Andreopoulos W."/>
            <person name="Angelini C."/>
            <person name="Antonin V."/>
            <person name="Barry K.W."/>
            <person name="Bougher N.L."/>
            <person name="Buchanan P."/>
            <person name="Buyck B."/>
            <person name="Bense V."/>
            <person name="Catcheside P."/>
            <person name="Chovatia M."/>
            <person name="Cooper J."/>
            <person name="Damon W."/>
            <person name="Desjardin D."/>
            <person name="Finy P."/>
            <person name="Geml J."/>
            <person name="Haridas S."/>
            <person name="Hughes K."/>
            <person name="Justo A."/>
            <person name="Karasinski D."/>
            <person name="Kautmanova I."/>
            <person name="Kiss B."/>
            <person name="Kocsube S."/>
            <person name="Kotiranta H."/>
            <person name="LaButti K.M."/>
            <person name="Lechner B.E."/>
            <person name="Liimatainen K."/>
            <person name="Lipzen A."/>
            <person name="Lukacs Z."/>
            <person name="Mihaltcheva S."/>
            <person name="Morgado L.N."/>
            <person name="Niskanen T."/>
            <person name="Noordeloos M.E."/>
            <person name="Ohm R.A."/>
            <person name="Ortiz-Santana B."/>
            <person name="Ovrebo C."/>
            <person name="Racz N."/>
            <person name="Riley R."/>
            <person name="Savchenko A."/>
            <person name="Shiryaev A."/>
            <person name="Soop K."/>
            <person name="Spirin V."/>
            <person name="Szebenyi C."/>
            <person name="Tomsovsky M."/>
            <person name="Tulloss R.E."/>
            <person name="Uehling J."/>
            <person name="Grigoriev I.V."/>
            <person name="Vagvolgyi C."/>
            <person name="Papp T."/>
            <person name="Martin F.M."/>
            <person name="Miettinen O."/>
            <person name="Hibbett D.S."/>
            <person name="Nagy L.G."/>
        </authorList>
    </citation>
    <scope>NUCLEOTIDE SEQUENCE [LARGE SCALE GENOMIC DNA]</scope>
    <source>
        <strain evidence="1 2">NL-1719</strain>
    </source>
</reference>
<keyword evidence="2" id="KW-1185">Reference proteome</keyword>
<dbReference type="EMBL" id="ML208368">
    <property type="protein sequence ID" value="TFK67745.1"/>
    <property type="molecule type" value="Genomic_DNA"/>
</dbReference>
<evidence type="ECO:0000313" key="2">
    <source>
        <dbReference type="Proteomes" id="UP000308600"/>
    </source>
</evidence>
<dbReference type="Proteomes" id="UP000308600">
    <property type="component" value="Unassembled WGS sequence"/>
</dbReference>
<protein>
    <submittedName>
        <fullName evidence="1">Uncharacterized protein</fullName>
    </submittedName>
</protein>